<feature type="signal peptide" evidence="2">
    <location>
        <begin position="1"/>
        <end position="17"/>
    </location>
</feature>
<organism evidence="3 4">
    <name type="scientific">Venturia effusa</name>
    <dbReference type="NCBI Taxonomy" id="50376"/>
    <lineage>
        <taxon>Eukaryota</taxon>
        <taxon>Fungi</taxon>
        <taxon>Dikarya</taxon>
        <taxon>Ascomycota</taxon>
        <taxon>Pezizomycotina</taxon>
        <taxon>Dothideomycetes</taxon>
        <taxon>Pleosporomycetidae</taxon>
        <taxon>Venturiales</taxon>
        <taxon>Venturiaceae</taxon>
        <taxon>Venturia</taxon>
    </lineage>
</organism>
<dbReference type="EMBL" id="CP042187">
    <property type="protein sequence ID" value="QDS69278.1"/>
    <property type="molecule type" value="Genomic_DNA"/>
</dbReference>
<evidence type="ECO:0000313" key="3">
    <source>
        <dbReference type="EMBL" id="QDS69278.1"/>
    </source>
</evidence>
<feature type="region of interest" description="Disordered" evidence="1">
    <location>
        <begin position="164"/>
        <end position="186"/>
    </location>
</feature>
<feature type="region of interest" description="Disordered" evidence="1">
    <location>
        <begin position="63"/>
        <end position="114"/>
    </location>
</feature>
<gene>
    <name evidence="3" type="ORF">FKW77_002342</name>
</gene>
<keyword evidence="2" id="KW-0732">Signal</keyword>
<sequence length="186" mass="18269">MKLSSVIALSIAALASAQVPKGSGSGQSNSTPKQIPEGIRCAIKCLAPLKEAGCKLDGLMPNKGAGGMPGKPPGGLQKPPPKDDGMGDMPGMNMVRRQTDSPVKAPPKISSEQMQAAKQARECLCAAPAMKTAQTCISSTCASTGDAGGPNAVKGLNAICKGVSSFTPSEAPAAGGAAGGGAAPPS</sequence>
<proteinExistence type="predicted"/>
<evidence type="ECO:0008006" key="5">
    <source>
        <dbReference type="Google" id="ProtNLM"/>
    </source>
</evidence>
<feature type="compositionally biased region" description="Gly residues" evidence="1">
    <location>
        <begin position="176"/>
        <end position="186"/>
    </location>
</feature>
<dbReference type="OrthoDB" id="3941827at2759"/>
<reference evidence="3 4" key="1">
    <citation type="submission" date="2019-07" db="EMBL/GenBank/DDBJ databases">
        <title>Finished genome of Venturia effusa.</title>
        <authorList>
            <person name="Young C.A."/>
            <person name="Cox M.P."/>
            <person name="Ganley A.R.D."/>
            <person name="David W.J."/>
        </authorList>
    </citation>
    <scope>NUCLEOTIDE SEQUENCE [LARGE SCALE GENOMIC DNA]</scope>
    <source>
        <strain evidence="4">albino</strain>
    </source>
</reference>
<feature type="chain" id="PRO_5022037059" description="Extracellular membrane protein CFEM domain-containing protein" evidence="2">
    <location>
        <begin position="18"/>
        <end position="186"/>
    </location>
</feature>
<evidence type="ECO:0000313" key="4">
    <source>
        <dbReference type="Proteomes" id="UP000316270"/>
    </source>
</evidence>
<accession>A0A517L0X7</accession>
<protein>
    <recommendedName>
        <fullName evidence="5">Extracellular membrane protein CFEM domain-containing protein</fullName>
    </recommendedName>
</protein>
<evidence type="ECO:0000256" key="1">
    <source>
        <dbReference type="SAM" id="MobiDB-lite"/>
    </source>
</evidence>
<keyword evidence="4" id="KW-1185">Reference proteome</keyword>
<dbReference type="Proteomes" id="UP000316270">
    <property type="component" value="Chromosome 3"/>
</dbReference>
<dbReference type="AlphaFoldDB" id="A0A517L0X7"/>
<evidence type="ECO:0000256" key="2">
    <source>
        <dbReference type="SAM" id="SignalP"/>
    </source>
</evidence>
<name>A0A517L0X7_9PEZI</name>